<dbReference type="RefSeq" id="WP_128912652.1">
    <property type="nucleotide sequence ID" value="NZ_RDSM01000001.1"/>
</dbReference>
<evidence type="ECO:0000313" key="3">
    <source>
        <dbReference type="EMBL" id="RXH58701.1"/>
    </source>
</evidence>
<keyword evidence="1" id="KW-0378">Hydrolase</keyword>
<evidence type="ECO:0000313" key="4">
    <source>
        <dbReference type="Proteomes" id="UP000289437"/>
    </source>
</evidence>
<dbReference type="InterPro" id="IPR000073">
    <property type="entry name" value="AB_hydrolase_1"/>
</dbReference>
<organism evidence="3 4">
    <name type="scientific">Granulicella sibirica</name>
    <dbReference type="NCBI Taxonomy" id="2479048"/>
    <lineage>
        <taxon>Bacteria</taxon>
        <taxon>Pseudomonadati</taxon>
        <taxon>Acidobacteriota</taxon>
        <taxon>Terriglobia</taxon>
        <taxon>Terriglobales</taxon>
        <taxon>Acidobacteriaceae</taxon>
        <taxon>Granulicella</taxon>
    </lineage>
</organism>
<dbReference type="Proteomes" id="UP000289437">
    <property type="component" value="Unassembled WGS sequence"/>
</dbReference>
<sequence>MLPVRTSGAGSPALVMMHFLGGSAREWDEVSAILCTRFQCIAVDLPGFGAAAGIPGYSVEHMADAVADVLGHLRLERYILIGHSMSGKVAAVLARRLADHALHADHQLKGLDALVLVAPSPPSPEPIAGEKRAAMIENLGEVRGDHADEYRRAQTYVTKNETRDIPPEVLARATEEVLRMNRAAWVAWLEHGSREDWSERIGVLDIRTLIIAGEKDTSLGVEIQQRQVVPHFSNARLITVPGSGHLIPMEKPEELAATIKEFSESL</sequence>
<accession>A0A4Q0TAM6</accession>
<protein>
    <submittedName>
        <fullName evidence="3">2-succinyl-6-hydroxy-2, 4-cyclohexadiene-1-carboxylate synthase</fullName>
    </submittedName>
</protein>
<dbReference type="GO" id="GO:0016020">
    <property type="term" value="C:membrane"/>
    <property type="evidence" value="ECO:0007669"/>
    <property type="project" value="TreeGrafter"/>
</dbReference>
<dbReference type="InterPro" id="IPR029058">
    <property type="entry name" value="AB_hydrolase_fold"/>
</dbReference>
<reference evidence="4" key="2">
    <citation type="submission" date="2019-02" db="EMBL/GenBank/DDBJ databases">
        <title>Granulicella sibirica sp. nov., a psychrotolerant acidobacterium isolated from an organic soil layer in forested tundra, West Siberia.</title>
        <authorList>
            <person name="Oshkin I.Y."/>
            <person name="Kulichevskaya I.S."/>
            <person name="Rijpstra W.I.C."/>
            <person name="Sinninghe Damste J.S."/>
            <person name="Rakitin A.L."/>
            <person name="Ravin N.V."/>
            <person name="Dedysh S.N."/>
        </authorList>
    </citation>
    <scope>NUCLEOTIDE SEQUENCE [LARGE SCALE GENOMIC DNA]</scope>
    <source>
        <strain evidence="4">AF10</strain>
    </source>
</reference>
<dbReference type="Gene3D" id="3.40.50.1820">
    <property type="entry name" value="alpha/beta hydrolase"/>
    <property type="match status" value="1"/>
</dbReference>
<evidence type="ECO:0000256" key="1">
    <source>
        <dbReference type="ARBA" id="ARBA00022801"/>
    </source>
</evidence>
<proteinExistence type="predicted"/>
<dbReference type="PRINTS" id="PR00111">
    <property type="entry name" value="ABHYDROLASE"/>
</dbReference>
<dbReference type="InterPro" id="IPR050266">
    <property type="entry name" value="AB_hydrolase_sf"/>
</dbReference>
<dbReference type="PANTHER" id="PTHR43798">
    <property type="entry name" value="MONOACYLGLYCEROL LIPASE"/>
    <property type="match status" value="1"/>
</dbReference>
<dbReference type="OrthoDB" id="9775557at2"/>
<dbReference type="PANTHER" id="PTHR43798:SF31">
    <property type="entry name" value="AB HYDROLASE SUPERFAMILY PROTEIN YCLE"/>
    <property type="match status" value="1"/>
</dbReference>
<dbReference type="PRINTS" id="PR00412">
    <property type="entry name" value="EPOXHYDRLASE"/>
</dbReference>
<gene>
    <name evidence="3" type="ORF">GRAN_2011</name>
</gene>
<dbReference type="InterPro" id="IPR000639">
    <property type="entry name" value="Epox_hydrolase-like"/>
</dbReference>
<dbReference type="GO" id="GO:0016787">
    <property type="term" value="F:hydrolase activity"/>
    <property type="evidence" value="ECO:0007669"/>
    <property type="project" value="UniProtKB-KW"/>
</dbReference>
<feature type="domain" description="AB hydrolase-1" evidence="2">
    <location>
        <begin position="15"/>
        <end position="257"/>
    </location>
</feature>
<dbReference type="EMBL" id="RDSM01000001">
    <property type="protein sequence ID" value="RXH58701.1"/>
    <property type="molecule type" value="Genomic_DNA"/>
</dbReference>
<dbReference type="Pfam" id="PF12697">
    <property type="entry name" value="Abhydrolase_6"/>
    <property type="match status" value="1"/>
</dbReference>
<dbReference type="AlphaFoldDB" id="A0A4Q0TAM6"/>
<dbReference type="SUPFAM" id="SSF53474">
    <property type="entry name" value="alpha/beta-Hydrolases"/>
    <property type="match status" value="1"/>
</dbReference>
<keyword evidence="4" id="KW-1185">Reference proteome</keyword>
<reference evidence="3 4" key="1">
    <citation type="submission" date="2018-11" db="EMBL/GenBank/DDBJ databases">
        <authorList>
            <person name="Mardanov A.V."/>
            <person name="Ravin N.V."/>
            <person name="Dedysh S.N."/>
        </authorList>
    </citation>
    <scope>NUCLEOTIDE SEQUENCE [LARGE SCALE GENOMIC DNA]</scope>
    <source>
        <strain evidence="3 4">AF10</strain>
    </source>
</reference>
<evidence type="ECO:0000259" key="2">
    <source>
        <dbReference type="Pfam" id="PF12697"/>
    </source>
</evidence>
<comment type="caution">
    <text evidence="3">The sequence shown here is derived from an EMBL/GenBank/DDBJ whole genome shotgun (WGS) entry which is preliminary data.</text>
</comment>
<name>A0A4Q0TAM6_9BACT</name>